<protein>
    <submittedName>
        <fullName evidence="1">Unannotated protein</fullName>
    </submittedName>
</protein>
<organism evidence="1">
    <name type="scientific">freshwater metagenome</name>
    <dbReference type="NCBI Taxonomy" id="449393"/>
    <lineage>
        <taxon>unclassified sequences</taxon>
        <taxon>metagenomes</taxon>
        <taxon>ecological metagenomes</taxon>
    </lineage>
</organism>
<evidence type="ECO:0000313" key="1">
    <source>
        <dbReference type="EMBL" id="CAB4835281.1"/>
    </source>
</evidence>
<reference evidence="1" key="1">
    <citation type="submission" date="2020-05" db="EMBL/GenBank/DDBJ databases">
        <authorList>
            <person name="Chiriac C."/>
            <person name="Salcher M."/>
            <person name="Ghai R."/>
            <person name="Kavagutti S V."/>
        </authorList>
    </citation>
    <scope>NUCLEOTIDE SEQUENCE</scope>
</reference>
<dbReference type="AlphaFoldDB" id="A0A6J7AQN0"/>
<proteinExistence type="predicted"/>
<dbReference type="EMBL" id="CAFABA010000119">
    <property type="protein sequence ID" value="CAB4835281.1"/>
    <property type="molecule type" value="Genomic_DNA"/>
</dbReference>
<accession>A0A6J7AQN0</accession>
<sequence length="48" mass="5740">MCALPSLHMADDYRHLTRSKDDAHMPGWLADEYPELFEIPRLRERLEL</sequence>
<gene>
    <name evidence="1" type="ORF">UFOPK3139_02389</name>
</gene>
<name>A0A6J7AQN0_9ZZZZ</name>